<keyword evidence="3" id="KW-1185">Reference proteome</keyword>
<dbReference type="Gene3D" id="1.10.287.1490">
    <property type="match status" value="1"/>
</dbReference>
<sequence>MIQSVLIFSLGFLAAVLLALLVAPAIWRRAVFLTRKRIESALPLSINELNAEKDMLRAQNAIALRRVEMQVKSLREENVARKALTEEQNAKIHDLEKKLAGSEAEGERLKGEVASLVQRVHELTTELSDVSVALESTRTELEIRTDELKSAKGETADRERELEARSQDISNLELRISALQAEIAERDIRIGELNEDVAGLKEVRRDLQREIRELGAEGRATGSTLAAERKRFAQIEAKLEQSISQVSTLEEKLERRSKELQRSREENDSLRIALRDLEQRAEAAERQNEAHESQIAEMTIRIDRLMSASEEENGNEDSMGELQLKLAQQSVAIRSLELERDQLKRELAAAKADGDSGNGDTVLRDKLNQLAAEVVAMAARLEGPQSRINALLAEDDSTSAGEVVSLADRIKALQRAVDVQRNSA</sequence>
<evidence type="ECO:0000313" key="2">
    <source>
        <dbReference type="EMBL" id="QKV17063.1"/>
    </source>
</evidence>
<reference evidence="2 3" key="1">
    <citation type="submission" date="2020-06" db="EMBL/GenBank/DDBJ databases">
        <title>Oricola thermophila sp. nov. isolated from a tidal sediments.</title>
        <authorList>
            <person name="Kwon K.K."/>
            <person name="Yang S.-H."/>
            <person name="Park M.-J."/>
        </authorList>
    </citation>
    <scope>NUCLEOTIDE SEQUENCE [LARGE SCALE GENOMIC DNA]</scope>
    <source>
        <strain evidence="2 3">MEBiC13590</strain>
    </source>
</reference>
<dbReference type="EMBL" id="CP054836">
    <property type="protein sequence ID" value="QKV17063.1"/>
    <property type="molecule type" value="Genomic_DNA"/>
</dbReference>
<evidence type="ECO:0000313" key="3">
    <source>
        <dbReference type="Proteomes" id="UP000509367"/>
    </source>
</evidence>
<feature type="coiled-coil region" evidence="1">
    <location>
        <begin position="46"/>
        <end position="112"/>
    </location>
</feature>
<evidence type="ECO:0000256" key="1">
    <source>
        <dbReference type="SAM" id="Coils"/>
    </source>
</evidence>
<gene>
    <name evidence="2" type="ORF">HTY61_00565</name>
</gene>
<feature type="coiled-coil region" evidence="1">
    <location>
        <begin position="162"/>
        <end position="353"/>
    </location>
</feature>
<dbReference type="AlphaFoldDB" id="A0A6N1V976"/>
<name>A0A6N1V976_9HYPH</name>
<dbReference type="PANTHER" id="PTHR45615">
    <property type="entry name" value="MYOSIN HEAVY CHAIN, NON-MUSCLE"/>
    <property type="match status" value="1"/>
</dbReference>
<dbReference type="Proteomes" id="UP000509367">
    <property type="component" value="Chromosome"/>
</dbReference>
<keyword evidence="1" id="KW-0175">Coiled coil</keyword>
<dbReference type="KEGG" id="orm:HTY61_00565"/>
<dbReference type="PANTHER" id="PTHR45615:SF80">
    <property type="entry name" value="GRIP DOMAIN-CONTAINING PROTEIN"/>
    <property type="match status" value="1"/>
</dbReference>
<accession>A0A6N1V976</accession>
<dbReference type="RefSeq" id="WP_175274959.1">
    <property type="nucleotide sequence ID" value="NZ_CP054836.1"/>
</dbReference>
<organism evidence="2 3">
    <name type="scientific">Oricola thermophila</name>
    <dbReference type="NCBI Taxonomy" id="2742145"/>
    <lineage>
        <taxon>Bacteria</taxon>
        <taxon>Pseudomonadati</taxon>
        <taxon>Pseudomonadota</taxon>
        <taxon>Alphaproteobacteria</taxon>
        <taxon>Hyphomicrobiales</taxon>
        <taxon>Ahrensiaceae</taxon>
        <taxon>Oricola</taxon>
    </lineage>
</organism>
<proteinExistence type="predicted"/>
<protein>
    <submittedName>
        <fullName evidence="2">Uncharacterized protein</fullName>
    </submittedName>
</protein>